<name>A0A518BMM1_9BACT</name>
<organism evidence="2 3">
    <name type="scientific">Engelhardtia mirabilis</name>
    <dbReference type="NCBI Taxonomy" id="2528011"/>
    <lineage>
        <taxon>Bacteria</taxon>
        <taxon>Pseudomonadati</taxon>
        <taxon>Planctomycetota</taxon>
        <taxon>Planctomycetia</taxon>
        <taxon>Planctomycetia incertae sedis</taxon>
        <taxon>Engelhardtia</taxon>
    </lineage>
</organism>
<gene>
    <name evidence="2" type="ORF">Pla133_33230</name>
</gene>
<evidence type="ECO:0000313" key="3">
    <source>
        <dbReference type="Proteomes" id="UP000316921"/>
    </source>
</evidence>
<protein>
    <recommendedName>
        <fullName evidence="1">DUF58 domain-containing protein</fullName>
    </recommendedName>
</protein>
<dbReference type="SUPFAM" id="SSF53300">
    <property type="entry name" value="vWA-like"/>
    <property type="match status" value="1"/>
</dbReference>
<dbReference type="KEGG" id="pbap:Pla133_33230"/>
<proteinExistence type="predicted"/>
<dbReference type="RefSeq" id="WP_145067060.1">
    <property type="nucleotide sequence ID" value="NZ_CP036287.1"/>
</dbReference>
<feature type="domain" description="DUF58" evidence="1">
    <location>
        <begin position="55"/>
        <end position="266"/>
    </location>
</feature>
<dbReference type="InterPro" id="IPR036465">
    <property type="entry name" value="vWFA_dom_sf"/>
</dbReference>
<sequence>MSLQRAQALRPTSLDPAVLDRLSKLSLVARTVVEGFMAGGHVSPHRGSSVEFAQHREYVPGDDLRFLDEKIYAKSNRLVVKEFVEETNFACHILVDCSASMRYGSSRWSKLDYARWAAAALAYLVLNQRDTAGLVLFDEQVRDKVPPHNGAAQAASILASLERAEAQGETGVGDVLDWIGTRLRHKGIVVILSDFFDEPQHILEGTRRLRIAGHEPILMQVVDPRELDFDFDGHLRLDALEGAERMKVDAKSLRKAYREEVEAHAAALAHGANSLGIDLVTLRTDAPLDVVLSTYLARRQARARGGARG</sequence>
<evidence type="ECO:0000313" key="2">
    <source>
        <dbReference type="EMBL" id="QDU68228.1"/>
    </source>
</evidence>
<dbReference type="Proteomes" id="UP000316921">
    <property type="component" value="Chromosome"/>
</dbReference>
<reference evidence="2 3" key="1">
    <citation type="submission" date="2019-02" db="EMBL/GenBank/DDBJ databases">
        <title>Deep-cultivation of Planctomycetes and their phenomic and genomic characterization uncovers novel biology.</title>
        <authorList>
            <person name="Wiegand S."/>
            <person name="Jogler M."/>
            <person name="Boedeker C."/>
            <person name="Pinto D."/>
            <person name="Vollmers J."/>
            <person name="Rivas-Marin E."/>
            <person name="Kohn T."/>
            <person name="Peeters S.H."/>
            <person name="Heuer A."/>
            <person name="Rast P."/>
            <person name="Oberbeckmann S."/>
            <person name="Bunk B."/>
            <person name="Jeske O."/>
            <person name="Meyerdierks A."/>
            <person name="Storesund J.E."/>
            <person name="Kallscheuer N."/>
            <person name="Luecker S."/>
            <person name="Lage O.M."/>
            <person name="Pohl T."/>
            <person name="Merkel B.J."/>
            <person name="Hornburger P."/>
            <person name="Mueller R.-W."/>
            <person name="Bruemmer F."/>
            <person name="Labrenz M."/>
            <person name="Spormann A.M."/>
            <person name="Op den Camp H."/>
            <person name="Overmann J."/>
            <person name="Amann R."/>
            <person name="Jetten M.S.M."/>
            <person name="Mascher T."/>
            <person name="Medema M.H."/>
            <person name="Devos D.P."/>
            <person name="Kaster A.-K."/>
            <person name="Ovreas L."/>
            <person name="Rohde M."/>
            <person name="Galperin M.Y."/>
            <person name="Jogler C."/>
        </authorList>
    </citation>
    <scope>NUCLEOTIDE SEQUENCE [LARGE SCALE GENOMIC DNA]</scope>
    <source>
        <strain evidence="2 3">Pla133</strain>
    </source>
</reference>
<dbReference type="PANTHER" id="PTHR33608:SF7">
    <property type="entry name" value="DUF58 DOMAIN-CONTAINING PROTEIN"/>
    <property type="match status" value="1"/>
</dbReference>
<evidence type="ECO:0000259" key="1">
    <source>
        <dbReference type="Pfam" id="PF01882"/>
    </source>
</evidence>
<dbReference type="InterPro" id="IPR002881">
    <property type="entry name" value="DUF58"/>
</dbReference>
<keyword evidence="3" id="KW-1185">Reference proteome</keyword>
<dbReference type="Pfam" id="PF01882">
    <property type="entry name" value="DUF58"/>
    <property type="match status" value="1"/>
</dbReference>
<accession>A0A518BMM1</accession>
<dbReference type="AlphaFoldDB" id="A0A518BMM1"/>
<dbReference type="PANTHER" id="PTHR33608">
    <property type="entry name" value="BLL2464 PROTEIN"/>
    <property type="match status" value="1"/>
</dbReference>
<dbReference type="EMBL" id="CP036287">
    <property type="protein sequence ID" value="QDU68228.1"/>
    <property type="molecule type" value="Genomic_DNA"/>
</dbReference>
<dbReference type="Gene3D" id="3.40.50.410">
    <property type="entry name" value="von Willebrand factor, type A domain"/>
    <property type="match status" value="1"/>
</dbReference>